<accession>A0ABD6A154</accession>
<dbReference type="EMBL" id="JBHTAT010000001">
    <property type="protein sequence ID" value="MFC7256376.1"/>
    <property type="molecule type" value="Genomic_DNA"/>
</dbReference>
<name>A0ABD6A154_9EURY</name>
<dbReference type="GeneID" id="96954765"/>
<sequence>MVLVGLGVLLAAVTAWGVAGYALGAGLRRAVGDVRADATAPFGASRNGD</sequence>
<organism evidence="1 2">
    <name type="scientific">Haloplanus litoreus</name>
    <dbReference type="NCBI Taxonomy" id="767515"/>
    <lineage>
        <taxon>Archaea</taxon>
        <taxon>Methanobacteriati</taxon>
        <taxon>Methanobacteriota</taxon>
        <taxon>Stenosarchaea group</taxon>
        <taxon>Halobacteria</taxon>
        <taxon>Halobacteriales</taxon>
        <taxon>Haloferacaceae</taxon>
        <taxon>Haloplanus</taxon>
    </lineage>
</organism>
<dbReference type="AlphaFoldDB" id="A0ABD6A154"/>
<evidence type="ECO:0000313" key="1">
    <source>
        <dbReference type="EMBL" id="MFC7256376.1"/>
    </source>
</evidence>
<dbReference type="Proteomes" id="UP001596434">
    <property type="component" value="Unassembled WGS sequence"/>
</dbReference>
<gene>
    <name evidence="1" type="ORF">ACFQKE_13905</name>
</gene>
<evidence type="ECO:0000313" key="2">
    <source>
        <dbReference type="Proteomes" id="UP001596434"/>
    </source>
</evidence>
<comment type="caution">
    <text evidence="1">The sequence shown here is derived from an EMBL/GenBank/DDBJ whole genome shotgun (WGS) entry which is preliminary data.</text>
</comment>
<keyword evidence="2" id="KW-1185">Reference proteome</keyword>
<dbReference type="RefSeq" id="WP_379705110.1">
    <property type="nucleotide sequence ID" value="NZ_JBHTAT010000001.1"/>
</dbReference>
<reference evidence="1 2" key="1">
    <citation type="journal article" date="2019" name="Int. J. Syst. Evol. Microbiol.">
        <title>The Global Catalogue of Microorganisms (GCM) 10K type strain sequencing project: providing services to taxonomists for standard genome sequencing and annotation.</title>
        <authorList>
            <consortium name="The Broad Institute Genomics Platform"/>
            <consortium name="The Broad Institute Genome Sequencing Center for Infectious Disease"/>
            <person name="Wu L."/>
            <person name="Ma J."/>
        </authorList>
    </citation>
    <scope>NUCLEOTIDE SEQUENCE [LARGE SCALE GENOMIC DNA]</scope>
    <source>
        <strain evidence="1 2">GX21</strain>
    </source>
</reference>
<protein>
    <submittedName>
        <fullName evidence="1">Uncharacterized protein</fullName>
    </submittedName>
</protein>
<proteinExistence type="predicted"/>